<dbReference type="EMBL" id="SVER01000015">
    <property type="protein sequence ID" value="MBE5919590.1"/>
    <property type="molecule type" value="Genomic_DNA"/>
</dbReference>
<evidence type="ECO:0008006" key="4">
    <source>
        <dbReference type="Google" id="ProtNLM"/>
    </source>
</evidence>
<evidence type="ECO:0000313" key="2">
    <source>
        <dbReference type="EMBL" id="MBE5919590.1"/>
    </source>
</evidence>
<keyword evidence="1" id="KW-0472">Membrane</keyword>
<sequence length="132" mass="14964">MPNNKREKWHNAVLRMPVFLEKIAAVLLLVGVMYGIFNLILTVLNFGGSSFDVYIENLMSTAFSVIIVIEFIRMLIRHSMNTVVEVLIFAIARGLVAGHEKPLNALISIIAIAILLACRKFLFHDFDFEEEI</sequence>
<reference evidence="2" key="1">
    <citation type="submission" date="2019-04" db="EMBL/GenBank/DDBJ databases">
        <title>Evolution of Biomass-Degrading Anaerobic Consortia Revealed by Metagenomics.</title>
        <authorList>
            <person name="Peng X."/>
        </authorList>
    </citation>
    <scope>NUCLEOTIDE SEQUENCE</scope>
    <source>
        <strain evidence="2">SIG311</strain>
    </source>
</reference>
<dbReference type="AlphaFoldDB" id="A0A927YLF4"/>
<feature type="transmembrane region" description="Helical" evidence="1">
    <location>
        <begin position="23"/>
        <end position="46"/>
    </location>
</feature>
<keyword evidence="1" id="KW-1133">Transmembrane helix</keyword>
<accession>A0A927YLF4</accession>
<keyword evidence="1" id="KW-0812">Transmembrane</keyword>
<feature type="transmembrane region" description="Helical" evidence="1">
    <location>
        <begin position="58"/>
        <end position="76"/>
    </location>
</feature>
<proteinExistence type="predicted"/>
<evidence type="ECO:0000256" key="1">
    <source>
        <dbReference type="SAM" id="Phobius"/>
    </source>
</evidence>
<organism evidence="2 3">
    <name type="scientific">Pseudobutyrivibrio ruminis</name>
    <dbReference type="NCBI Taxonomy" id="46206"/>
    <lineage>
        <taxon>Bacteria</taxon>
        <taxon>Bacillati</taxon>
        <taxon>Bacillota</taxon>
        <taxon>Clostridia</taxon>
        <taxon>Lachnospirales</taxon>
        <taxon>Lachnospiraceae</taxon>
        <taxon>Pseudobutyrivibrio</taxon>
    </lineage>
</organism>
<name>A0A927YLF4_9FIRM</name>
<protein>
    <recommendedName>
        <fullName evidence="4">Transporter</fullName>
    </recommendedName>
</protein>
<evidence type="ECO:0000313" key="3">
    <source>
        <dbReference type="Proteomes" id="UP000766246"/>
    </source>
</evidence>
<gene>
    <name evidence="2" type="ORF">E7272_07065</name>
</gene>
<dbReference type="Proteomes" id="UP000766246">
    <property type="component" value="Unassembled WGS sequence"/>
</dbReference>
<comment type="caution">
    <text evidence="2">The sequence shown here is derived from an EMBL/GenBank/DDBJ whole genome shotgun (WGS) entry which is preliminary data.</text>
</comment>